<dbReference type="Pfam" id="PF00172">
    <property type="entry name" value="Zn_clus"/>
    <property type="match status" value="1"/>
</dbReference>
<evidence type="ECO:0000256" key="5">
    <source>
        <dbReference type="SAM" id="MobiDB-lite"/>
    </source>
</evidence>
<keyword evidence="4" id="KW-0539">Nucleus</keyword>
<keyword evidence="2" id="KW-0238">DNA-binding</keyword>
<evidence type="ECO:0000313" key="7">
    <source>
        <dbReference type="EMBL" id="KIW60845.1"/>
    </source>
</evidence>
<dbReference type="PANTHER" id="PTHR47785:SF4">
    <property type="entry name" value="ZN(II)2CYS6 TRANSCRIPTION FACTOR (EUROFUNG)"/>
    <property type="match status" value="1"/>
</dbReference>
<evidence type="ECO:0000256" key="4">
    <source>
        <dbReference type="ARBA" id="ARBA00023242"/>
    </source>
</evidence>
<feature type="domain" description="Zn(2)-C6 fungal-type" evidence="6">
    <location>
        <begin position="51"/>
        <end position="81"/>
    </location>
</feature>
<dbReference type="SMART" id="SM00066">
    <property type="entry name" value="GAL4"/>
    <property type="match status" value="1"/>
</dbReference>
<feature type="compositionally biased region" description="Polar residues" evidence="5">
    <location>
        <begin position="126"/>
        <end position="149"/>
    </location>
</feature>
<proteinExistence type="predicted"/>
<name>A0A0D2F1M6_9EURO</name>
<evidence type="ECO:0000256" key="3">
    <source>
        <dbReference type="ARBA" id="ARBA00023163"/>
    </source>
</evidence>
<evidence type="ECO:0000256" key="2">
    <source>
        <dbReference type="ARBA" id="ARBA00023125"/>
    </source>
</evidence>
<evidence type="ECO:0000259" key="6">
    <source>
        <dbReference type="PROSITE" id="PS50048"/>
    </source>
</evidence>
<dbReference type="CDD" id="cd12148">
    <property type="entry name" value="fungal_TF_MHR"/>
    <property type="match status" value="1"/>
</dbReference>
<dbReference type="SUPFAM" id="SSF57701">
    <property type="entry name" value="Zn2/Cys6 DNA-binding domain"/>
    <property type="match status" value="1"/>
</dbReference>
<keyword evidence="1" id="KW-0805">Transcription regulation</keyword>
<protein>
    <recommendedName>
        <fullName evidence="6">Zn(2)-C6 fungal-type domain-containing protein</fullName>
    </recommendedName>
</protein>
<keyword evidence="8" id="KW-1185">Reference proteome</keyword>
<organism evidence="7 8">
    <name type="scientific">Exophiala xenobiotica</name>
    <dbReference type="NCBI Taxonomy" id="348802"/>
    <lineage>
        <taxon>Eukaryota</taxon>
        <taxon>Fungi</taxon>
        <taxon>Dikarya</taxon>
        <taxon>Ascomycota</taxon>
        <taxon>Pezizomycotina</taxon>
        <taxon>Eurotiomycetes</taxon>
        <taxon>Chaetothyriomycetidae</taxon>
        <taxon>Chaetothyriales</taxon>
        <taxon>Herpotrichiellaceae</taxon>
        <taxon>Exophiala</taxon>
    </lineage>
</organism>
<dbReference type="GO" id="GO:0008270">
    <property type="term" value="F:zinc ion binding"/>
    <property type="evidence" value="ECO:0007669"/>
    <property type="project" value="InterPro"/>
</dbReference>
<dbReference type="InterPro" id="IPR053181">
    <property type="entry name" value="EcdB-like_regulator"/>
</dbReference>
<dbReference type="GO" id="GO:0000981">
    <property type="term" value="F:DNA-binding transcription factor activity, RNA polymerase II-specific"/>
    <property type="evidence" value="ECO:0007669"/>
    <property type="project" value="InterPro"/>
</dbReference>
<dbReference type="InterPro" id="IPR036864">
    <property type="entry name" value="Zn2-C6_fun-type_DNA-bd_sf"/>
</dbReference>
<dbReference type="HOGENOM" id="CLU_035732_0_0_1"/>
<reference evidence="7 8" key="1">
    <citation type="submission" date="2015-01" db="EMBL/GenBank/DDBJ databases">
        <title>The Genome Sequence of Exophiala xenobiotica CBS118157.</title>
        <authorList>
            <consortium name="The Broad Institute Genomics Platform"/>
            <person name="Cuomo C."/>
            <person name="de Hoog S."/>
            <person name="Gorbushina A."/>
            <person name="Stielow B."/>
            <person name="Teixiera M."/>
            <person name="Abouelleil A."/>
            <person name="Chapman S.B."/>
            <person name="Priest M."/>
            <person name="Young S.K."/>
            <person name="Wortman J."/>
            <person name="Nusbaum C."/>
            <person name="Birren B."/>
        </authorList>
    </citation>
    <scope>NUCLEOTIDE SEQUENCE [LARGE SCALE GENOMIC DNA]</scope>
    <source>
        <strain evidence="7 8">CBS 118157</strain>
    </source>
</reference>
<dbReference type="STRING" id="348802.A0A0D2F1M6"/>
<gene>
    <name evidence="7" type="ORF">PV05_01031</name>
</gene>
<dbReference type="AlphaFoldDB" id="A0A0D2F1M6"/>
<dbReference type="Gene3D" id="4.10.240.10">
    <property type="entry name" value="Zn(2)-C6 fungal-type DNA-binding domain"/>
    <property type="match status" value="1"/>
</dbReference>
<dbReference type="CDD" id="cd00067">
    <property type="entry name" value="GAL4"/>
    <property type="match status" value="1"/>
</dbReference>
<dbReference type="GeneID" id="25322939"/>
<sequence length="611" mass="69752">MESPSRTRRKRPRSALLRSTALVELLPRRTSGPLSVVSMGVAEGVQKGATACETCRLKKIKCTQGRPRCAYCSRHGFKCDYPRQHLPNHEQDREFLLQRLARTERRLDQLAIFCSTPDDQGICHTDQGSSLSETNTRYPSPSTSISHSRVWNERSEAASSPNDPWPCPSNRIGQNFDSGLAKDNKQLQYLGRVPMSCEEHRHPFPDVVASYRPSNVRDIPVAKQRFFPDVGILYPIICENTLHVAANAVEAEGFQENMCSCLLLLVIATVKAFMYVDSMESGLGDFQRAIQLRSRLSVQLSLQYVHVLVFSAIFLLQKNRLLDFATALHGACTMLQTVIKRDRLTGIKRPRNETNNLRLLFWICHNLERDMIYEIDNTLPRSDLARFEEFFPLPLPCDEADNKDRPARINTHFVFFLAEMSLRAILESILTSPELESCTRESPRPDHVPCRPNFSPVRRELRSQLDTWILRLPGSLGWSVEPAGGVLSAQGTRLKLLYWYARFALHRTMMQYTLDDETFQLHFLLWEPFREGLLPVINLIKVFVTERPSIDVFMANRIISALEVLKRTGTKAPFSTFNGESVDDVLQKGTDLLLTQFTTSSEWVLCKLYNI</sequence>
<dbReference type="PROSITE" id="PS00463">
    <property type="entry name" value="ZN2_CY6_FUNGAL_1"/>
    <property type="match status" value="1"/>
</dbReference>
<dbReference type="PROSITE" id="PS50048">
    <property type="entry name" value="ZN2_CY6_FUNGAL_2"/>
    <property type="match status" value="1"/>
</dbReference>
<dbReference type="GO" id="GO:0003677">
    <property type="term" value="F:DNA binding"/>
    <property type="evidence" value="ECO:0007669"/>
    <property type="project" value="UniProtKB-KW"/>
</dbReference>
<accession>A0A0D2F1M6</accession>
<dbReference type="RefSeq" id="XP_013321429.1">
    <property type="nucleotide sequence ID" value="XM_013465975.1"/>
</dbReference>
<dbReference type="EMBL" id="KN847317">
    <property type="protein sequence ID" value="KIW60845.1"/>
    <property type="molecule type" value="Genomic_DNA"/>
</dbReference>
<dbReference type="Proteomes" id="UP000054342">
    <property type="component" value="Unassembled WGS sequence"/>
</dbReference>
<dbReference type="PANTHER" id="PTHR47785">
    <property type="entry name" value="ZN(II)2CYS6 TRANSCRIPTION FACTOR (EUROFUNG)-RELATED-RELATED"/>
    <property type="match status" value="1"/>
</dbReference>
<dbReference type="InterPro" id="IPR001138">
    <property type="entry name" value="Zn2Cys6_DnaBD"/>
</dbReference>
<evidence type="ECO:0000313" key="8">
    <source>
        <dbReference type="Proteomes" id="UP000054342"/>
    </source>
</evidence>
<keyword evidence="3" id="KW-0804">Transcription</keyword>
<feature type="region of interest" description="Disordered" evidence="5">
    <location>
        <begin position="124"/>
        <end position="167"/>
    </location>
</feature>
<dbReference type="OrthoDB" id="3532498at2759"/>
<evidence type="ECO:0000256" key="1">
    <source>
        <dbReference type="ARBA" id="ARBA00023015"/>
    </source>
</evidence>